<dbReference type="SUPFAM" id="SSF53649">
    <property type="entry name" value="Alkaline phosphatase-like"/>
    <property type="match status" value="1"/>
</dbReference>
<evidence type="ECO:0008006" key="2">
    <source>
        <dbReference type="Google" id="ProtNLM"/>
    </source>
</evidence>
<protein>
    <recommendedName>
        <fullName evidence="2">DUF229 domain-containing protein</fullName>
    </recommendedName>
</protein>
<dbReference type="PANTHER" id="PTHR10974:SF1">
    <property type="entry name" value="FI08016P-RELATED"/>
    <property type="match status" value="1"/>
</dbReference>
<dbReference type="InterPro" id="IPR004245">
    <property type="entry name" value="DUF229"/>
</dbReference>
<reference evidence="1" key="1">
    <citation type="submission" date="2017-09" db="EMBL/GenBank/DDBJ databases">
        <title>Contemporary evolution of a Lepidopteran species, Heliothis virescens, in response to modern agricultural practices.</title>
        <authorList>
            <person name="Fritz M.L."/>
            <person name="Deyonke A.M."/>
            <person name="Papanicolaou A."/>
            <person name="Micinski S."/>
            <person name="Westbrook J."/>
            <person name="Gould F."/>
        </authorList>
    </citation>
    <scope>NUCLEOTIDE SEQUENCE [LARGE SCALE GENOMIC DNA]</scope>
    <source>
        <strain evidence="1">HvINT-</strain>
        <tissue evidence="1">Whole body</tissue>
    </source>
</reference>
<dbReference type="PANTHER" id="PTHR10974">
    <property type="entry name" value="FI08016P-RELATED"/>
    <property type="match status" value="1"/>
</dbReference>
<dbReference type="GO" id="GO:0005615">
    <property type="term" value="C:extracellular space"/>
    <property type="evidence" value="ECO:0007669"/>
    <property type="project" value="TreeGrafter"/>
</dbReference>
<gene>
    <name evidence="1" type="ORF">B5V51_4718</name>
</gene>
<dbReference type="FunFam" id="3.40.720.10:FF:000017">
    <property type="entry name" value="Predicted protein"/>
    <property type="match status" value="1"/>
</dbReference>
<comment type="caution">
    <text evidence="1">The sequence shown here is derived from an EMBL/GenBank/DDBJ whole genome shotgun (WGS) entry which is preliminary data.</text>
</comment>
<dbReference type="CDD" id="cd16021">
    <property type="entry name" value="ALP_like"/>
    <property type="match status" value="1"/>
</dbReference>
<dbReference type="AlphaFoldDB" id="A0A2A4K8N2"/>
<dbReference type="STRING" id="7102.A0A2A4K8N2"/>
<dbReference type="EMBL" id="NWSH01000023">
    <property type="protein sequence ID" value="PCG80645.1"/>
    <property type="molecule type" value="Genomic_DNA"/>
</dbReference>
<sequence>MLSFSKLLWRSRRLVLAILIAMMLSPIILFTMDRAKDIILDLSNTNKVLRRQLEEEIYHVGTGCNMPKLDPFAENFTSFNRNLPITRCRGVDWVNCVKSECQISQSILRTTKDVVCMYRYIIYVEDQNSYVSNPIKVVGDEIFTLNKSDHVKIECTGNPINNPIVNTHWTGYKAGFRQLPTVPVPPNRKDSYNVMILCFDSISRNGFIRNMQNSYKYLTVQLDAVILNSYNIVADGTTGALFPILSGKPEEDHVFTRRRYDNTRKKYLASQKFIFHMLKRYGYRTAYFEDMPWTGSTQQKFTWFRKQPADHYLRSFLLNDVEEEETAHRGNPTRHCMGPTPQYQFMMNMADQFLKLDGKKFCFTLIVDTAYDNMTLLPTADDALVSFLKTLNTRGDLEDTLVLVMGDHGSRYSNLRNTYQGRMEERLPLMAILLPQKLKKLRPMAFEALKRNQGVLTTPFDIHATILDVLDLKTKIDKEKIPGTALPRAMTLLETIPKSRSCGEAGVMPHWCACSEWHSVTRTEPEFAHVGRVLSEYIQSMTEDVGNLCALRKLSSTEWVLHQRAIDHLSRVNYINIKELTGKTDSLKILDDFYQARIVMYPGRAVFEGTLLYNSAGDYYMITYRDVSRVNA</sequence>
<dbReference type="Pfam" id="PF02995">
    <property type="entry name" value="DUF229"/>
    <property type="match status" value="1"/>
</dbReference>
<accession>A0A2A4K8N2</accession>
<dbReference type="InterPro" id="IPR017850">
    <property type="entry name" value="Alkaline_phosphatase_core_sf"/>
</dbReference>
<dbReference type="Gene3D" id="3.40.720.10">
    <property type="entry name" value="Alkaline Phosphatase, subunit A"/>
    <property type="match status" value="1"/>
</dbReference>
<name>A0A2A4K8N2_HELVI</name>
<evidence type="ECO:0000313" key="1">
    <source>
        <dbReference type="EMBL" id="PCG80645.1"/>
    </source>
</evidence>
<proteinExistence type="predicted"/>
<organism evidence="1">
    <name type="scientific">Heliothis virescens</name>
    <name type="common">Tobacco budworm moth</name>
    <dbReference type="NCBI Taxonomy" id="7102"/>
    <lineage>
        <taxon>Eukaryota</taxon>
        <taxon>Metazoa</taxon>
        <taxon>Ecdysozoa</taxon>
        <taxon>Arthropoda</taxon>
        <taxon>Hexapoda</taxon>
        <taxon>Insecta</taxon>
        <taxon>Pterygota</taxon>
        <taxon>Neoptera</taxon>
        <taxon>Endopterygota</taxon>
        <taxon>Lepidoptera</taxon>
        <taxon>Glossata</taxon>
        <taxon>Ditrysia</taxon>
        <taxon>Noctuoidea</taxon>
        <taxon>Noctuidae</taxon>
        <taxon>Heliothinae</taxon>
        <taxon>Heliothis</taxon>
    </lineage>
</organism>